<keyword evidence="5" id="KW-1185">Reference proteome</keyword>
<sequence length="286" mass="31306">MGNTDDGRWHWDSSLYSGSAAYYARGRAAYPAALIDLLVADLGLDGRGRLLDIGCGPGSLTLPLASHVGHAVGVDADRQMLAEGERQARRASVVNVEWIHRRAEDLSGELGRFNVATMAQSFHWMDRDRVAGLFHGLLVSGGVVAFVHATTHEGVVGTVPLPHPRPPRPQIDALVADYLGERRRAGSGYRNIDVVSEDERGRLEARIIQAAGFTGPTRREIPGWVENRTVDDVVASVFSLSYAAPHLFGQLAGQFEHDLRQLLSRVSPIGKFSEQMREIAVDLWRA</sequence>
<comment type="caution">
    <text evidence="4">The sequence shown here is derived from an EMBL/GenBank/DDBJ whole genome shotgun (WGS) entry which is preliminary data.</text>
</comment>
<gene>
    <name evidence="4" type="ORF">FGL98_09395</name>
</gene>
<dbReference type="Pfam" id="PF13649">
    <property type="entry name" value="Methyltransf_25"/>
    <property type="match status" value="1"/>
</dbReference>
<dbReference type="SUPFAM" id="SSF53335">
    <property type="entry name" value="S-adenosyl-L-methionine-dependent methyltransferases"/>
    <property type="match status" value="1"/>
</dbReference>
<protein>
    <submittedName>
        <fullName evidence="4">Class I SAM-dependent methyltransferase</fullName>
    </submittedName>
</protein>
<evidence type="ECO:0000256" key="2">
    <source>
        <dbReference type="ARBA" id="ARBA00022679"/>
    </source>
</evidence>
<name>A0A563E284_9MICO</name>
<dbReference type="Proteomes" id="UP000320244">
    <property type="component" value="Unassembled WGS sequence"/>
</dbReference>
<keyword evidence="1 4" id="KW-0489">Methyltransferase</keyword>
<dbReference type="GO" id="GO:0032259">
    <property type="term" value="P:methylation"/>
    <property type="evidence" value="ECO:0007669"/>
    <property type="project" value="UniProtKB-KW"/>
</dbReference>
<keyword evidence="2 4" id="KW-0808">Transferase</keyword>
<dbReference type="AlphaFoldDB" id="A0A563E284"/>
<dbReference type="CDD" id="cd02440">
    <property type="entry name" value="AdoMet_MTases"/>
    <property type="match status" value="1"/>
</dbReference>
<dbReference type="InterPro" id="IPR051052">
    <property type="entry name" value="Diverse_substrate_MTase"/>
</dbReference>
<reference evidence="4 5" key="1">
    <citation type="submission" date="2019-05" db="EMBL/GenBank/DDBJ databases">
        <authorList>
            <person name="Lee S.D."/>
        </authorList>
    </citation>
    <scope>NUCLEOTIDE SEQUENCE [LARGE SCALE GENOMIC DNA]</scope>
    <source>
        <strain evidence="4 5">C5-26</strain>
    </source>
</reference>
<dbReference type="Gene3D" id="3.40.50.150">
    <property type="entry name" value="Vaccinia Virus protein VP39"/>
    <property type="match status" value="1"/>
</dbReference>
<evidence type="ECO:0000259" key="3">
    <source>
        <dbReference type="Pfam" id="PF13649"/>
    </source>
</evidence>
<accession>A0A563E284</accession>
<dbReference type="InterPro" id="IPR041698">
    <property type="entry name" value="Methyltransf_25"/>
</dbReference>
<evidence type="ECO:0000313" key="5">
    <source>
        <dbReference type="Proteomes" id="UP000320244"/>
    </source>
</evidence>
<dbReference type="PANTHER" id="PTHR44942">
    <property type="entry name" value="METHYLTRANSF_11 DOMAIN-CONTAINING PROTEIN"/>
    <property type="match status" value="1"/>
</dbReference>
<dbReference type="OrthoDB" id="9797252at2"/>
<dbReference type="RefSeq" id="WP_146316501.1">
    <property type="nucleotide sequence ID" value="NZ_VCQV01000010.1"/>
</dbReference>
<feature type="domain" description="Methyltransferase" evidence="3">
    <location>
        <begin position="51"/>
        <end position="134"/>
    </location>
</feature>
<organism evidence="4 5">
    <name type="scientific">Leekyejoonella antrihumi</name>
    <dbReference type="NCBI Taxonomy" id="1660198"/>
    <lineage>
        <taxon>Bacteria</taxon>
        <taxon>Bacillati</taxon>
        <taxon>Actinomycetota</taxon>
        <taxon>Actinomycetes</taxon>
        <taxon>Micrococcales</taxon>
        <taxon>Dermacoccaceae</taxon>
        <taxon>Leekyejoonella</taxon>
    </lineage>
</organism>
<reference evidence="4 5" key="2">
    <citation type="submission" date="2019-08" db="EMBL/GenBank/DDBJ databases">
        <title>Jejuicoccus antrihumi gen. nov., sp. nov., a new member of the family Dermacoccaceae isolated from a cave.</title>
        <authorList>
            <person name="Schumann P."/>
            <person name="Kim I.S."/>
        </authorList>
    </citation>
    <scope>NUCLEOTIDE SEQUENCE [LARGE SCALE GENOMIC DNA]</scope>
    <source>
        <strain evidence="4 5">C5-26</strain>
    </source>
</reference>
<evidence type="ECO:0000256" key="1">
    <source>
        <dbReference type="ARBA" id="ARBA00022603"/>
    </source>
</evidence>
<dbReference type="EMBL" id="VCQV01000010">
    <property type="protein sequence ID" value="TWP36660.1"/>
    <property type="molecule type" value="Genomic_DNA"/>
</dbReference>
<evidence type="ECO:0000313" key="4">
    <source>
        <dbReference type="EMBL" id="TWP36660.1"/>
    </source>
</evidence>
<dbReference type="InterPro" id="IPR029063">
    <property type="entry name" value="SAM-dependent_MTases_sf"/>
</dbReference>
<dbReference type="GO" id="GO:0008168">
    <property type="term" value="F:methyltransferase activity"/>
    <property type="evidence" value="ECO:0007669"/>
    <property type="project" value="UniProtKB-KW"/>
</dbReference>
<dbReference type="PANTHER" id="PTHR44942:SF4">
    <property type="entry name" value="METHYLTRANSFERASE TYPE 11 DOMAIN-CONTAINING PROTEIN"/>
    <property type="match status" value="1"/>
</dbReference>
<proteinExistence type="predicted"/>